<dbReference type="EMBL" id="FMCW01000020">
    <property type="protein sequence ID" value="SCF01679.1"/>
    <property type="molecule type" value="Genomic_DNA"/>
</dbReference>
<gene>
    <name evidence="3" type="ORF">GA0070558_12014</name>
</gene>
<feature type="transmembrane region" description="Helical" evidence="2">
    <location>
        <begin position="171"/>
        <end position="193"/>
    </location>
</feature>
<evidence type="ECO:0000313" key="4">
    <source>
        <dbReference type="Proteomes" id="UP000199375"/>
    </source>
</evidence>
<feature type="transmembrane region" description="Helical" evidence="2">
    <location>
        <begin position="220"/>
        <end position="242"/>
    </location>
</feature>
<evidence type="ECO:0000256" key="2">
    <source>
        <dbReference type="SAM" id="Phobius"/>
    </source>
</evidence>
<feature type="transmembrane region" description="Helical" evidence="2">
    <location>
        <begin position="543"/>
        <end position="563"/>
    </location>
</feature>
<reference evidence="3 4" key="1">
    <citation type="submission" date="2016-06" db="EMBL/GenBank/DDBJ databases">
        <authorList>
            <person name="Kjaerup R.B."/>
            <person name="Dalgaard T.S."/>
            <person name="Juul-Madsen H.R."/>
        </authorList>
    </citation>
    <scope>NUCLEOTIDE SEQUENCE [LARGE SCALE GENOMIC DNA]</scope>
    <source>
        <strain evidence="3 4">DSM 45626</strain>
    </source>
</reference>
<feature type="transmembrane region" description="Helical" evidence="2">
    <location>
        <begin position="147"/>
        <end position="165"/>
    </location>
</feature>
<feature type="transmembrane region" description="Helical" evidence="2">
    <location>
        <begin position="368"/>
        <end position="386"/>
    </location>
</feature>
<dbReference type="InterPro" id="IPR045723">
    <property type="entry name" value="DUF6077"/>
</dbReference>
<feature type="transmembrane region" description="Helical" evidence="2">
    <location>
        <begin position="248"/>
        <end position="266"/>
    </location>
</feature>
<dbReference type="AlphaFoldDB" id="A0A1C4WZR3"/>
<keyword evidence="2" id="KW-0812">Transmembrane</keyword>
<dbReference type="Proteomes" id="UP000199375">
    <property type="component" value="Unassembled WGS sequence"/>
</dbReference>
<keyword evidence="2" id="KW-1133">Transmembrane helix</keyword>
<feature type="transmembrane region" description="Helical" evidence="2">
    <location>
        <begin position="457"/>
        <end position="482"/>
    </location>
</feature>
<name>A0A1C4WZR3_9ACTN</name>
<sequence>MPNVADDALAVEDQRAPEDLPRAPDDQPETPQDPPGTREAQPETPDDRPATPQDEPGTPQDEPATPQDPPGTPRDEPGTPQDEPGTPRDEPGAPRAEPAASAEPADPAEQPPAPERTPDAPTAPARLSFPRRFGAAFGALPRRITDAAVLAFALFTVIYHAGFLAELRPSVMFLSWLWCCGALAVLAVVLGVVRAVRRRRVAPVPPAAPADPAPAGRARWWWLAVGVVTAALGIAAAVIAGMGGLASWWVPTGLGLAASVGAALLARRAWLARTGPPEPTATGWQALFVLLVSAGVAVSSLYMARNSKDDVFYLGKSVWVAERDIVPVRDFLFTENVAAPLSTQPPTASIEVFAGALARFLGLHAADATWFVLLPALAVLAVLALWRLVHRWAPRRPVLAFVVAITYLYLVVGSDAALGTFHLPRLYEGKGMFVSAVVPLMWVYLTDWFESRSRWKLFLIAALSVVATGLSTTSAIILPLLVGAAGLAMLLVGRWGTALAAGVAALAYPIGGVLVSRLVLGPVATAGGETQFFDAEGTYRRTLLVGVLGVIGGLALWLAPLLVRGRAPRLLAAGAALTMSVLFVPGVLEALAEASGVSAVLWRVPWILALPGLIGILCTVRLPRLPWVSRLVGLIVASSLIFCFATFGVPMWSRDSFMEVAPRPLWKLPQQRLEIVQWIEGLPREPGLLLAPSTLMRVAPIVSSRLRVVMPRDGYLVEYDQNSDFVRDRQRLAAFADGTAIAPDAEVKASIERLDVTTICVYWVNLEAKAALKRLGYEMYARRFAPGSVRCFRQP</sequence>
<feature type="transmembrane region" description="Helical" evidence="2">
    <location>
        <begin position="286"/>
        <end position="304"/>
    </location>
</feature>
<evidence type="ECO:0000313" key="3">
    <source>
        <dbReference type="EMBL" id="SCF01679.1"/>
    </source>
</evidence>
<organism evidence="3 4">
    <name type="scientific">Micromonospora haikouensis</name>
    <dbReference type="NCBI Taxonomy" id="686309"/>
    <lineage>
        <taxon>Bacteria</taxon>
        <taxon>Bacillati</taxon>
        <taxon>Actinomycetota</taxon>
        <taxon>Actinomycetes</taxon>
        <taxon>Micromonosporales</taxon>
        <taxon>Micromonosporaceae</taxon>
        <taxon>Micromonospora</taxon>
    </lineage>
</organism>
<feature type="transmembrane region" description="Helical" evidence="2">
    <location>
        <begin position="631"/>
        <end position="652"/>
    </location>
</feature>
<feature type="compositionally biased region" description="Low complexity" evidence="1">
    <location>
        <begin position="93"/>
        <end position="108"/>
    </location>
</feature>
<evidence type="ECO:0000256" key="1">
    <source>
        <dbReference type="SAM" id="MobiDB-lite"/>
    </source>
</evidence>
<feature type="transmembrane region" description="Helical" evidence="2">
    <location>
        <begin position="398"/>
        <end position="421"/>
    </location>
</feature>
<accession>A0A1C4WZR3</accession>
<dbReference type="RefSeq" id="WP_091282780.1">
    <property type="nucleotide sequence ID" value="NZ_FMCW01000020.1"/>
</dbReference>
<keyword evidence="2" id="KW-0472">Membrane</keyword>
<proteinExistence type="predicted"/>
<protein>
    <submittedName>
        <fullName evidence="3">Uncharacterized protein</fullName>
    </submittedName>
</protein>
<feature type="transmembrane region" description="Helical" evidence="2">
    <location>
        <begin position="570"/>
        <end position="588"/>
    </location>
</feature>
<dbReference type="Pfam" id="PF19554">
    <property type="entry name" value="DUF6077"/>
    <property type="match status" value="1"/>
</dbReference>
<feature type="transmembrane region" description="Helical" evidence="2">
    <location>
        <begin position="600"/>
        <end position="619"/>
    </location>
</feature>
<feature type="compositionally biased region" description="Basic and acidic residues" evidence="1">
    <location>
        <begin position="12"/>
        <end position="25"/>
    </location>
</feature>
<feature type="region of interest" description="Disordered" evidence="1">
    <location>
        <begin position="1"/>
        <end position="127"/>
    </location>
</feature>